<proteinExistence type="predicted"/>
<evidence type="ECO:0000313" key="3">
    <source>
        <dbReference type="Proteomes" id="UP001229421"/>
    </source>
</evidence>
<name>A0AAD8JPA1_TARER</name>
<feature type="transmembrane region" description="Helical" evidence="1">
    <location>
        <begin position="6"/>
        <end position="25"/>
    </location>
</feature>
<keyword evidence="1" id="KW-0812">Transmembrane</keyword>
<keyword evidence="3" id="KW-1185">Reference proteome</keyword>
<evidence type="ECO:0000256" key="1">
    <source>
        <dbReference type="SAM" id="Phobius"/>
    </source>
</evidence>
<keyword evidence="1" id="KW-1133">Transmembrane helix</keyword>
<dbReference type="EMBL" id="JAUHHV010000011">
    <property type="protein sequence ID" value="KAK1408200.1"/>
    <property type="molecule type" value="Genomic_DNA"/>
</dbReference>
<accession>A0AAD8JPA1</accession>
<gene>
    <name evidence="2" type="ORF">QVD17_39835</name>
</gene>
<evidence type="ECO:0000313" key="2">
    <source>
        <dbReference type="EMBL" id="KAK1408200.1"/>
    </source>
</evidence>
<dbReference type="AlphaFoldDB" id="A0AAD8JPA1"/>
<sequence length="87" mass="10251">MRILWLTWAIILVGRLYLIVRMRLIRKELKSKVFKGLFGKIISKTETSSFFCRVLGVSTQHSLSRFDHIHLKFDTNPSNFTSLLHCR</sequence>
<reference evidence="2" key="1">
    <citation type="journal article" date="2023" name="bioRxiv">
        <title>Improved chromosome-level genome assembly for marigold (Tagetes erecta).</title>
        <authorList>
            <person name="Jiang F."/>
            <person name="Yuan L."/>
            <person name="Wang S."/>
            <person name="Wang H."/>
            <person name="Xu D."/>
            <person name="Wang A."/>
            <person name="Fan W."/>
        </authorList>
    </citation>
    <scope>NUCLEOTIDE SEQUENCE</scope>
    <source>
        <strain evidence="2">WSJ</strain>
        <tissue evidence="2">Leaf</tissue>
    </source>
</reference>
<comment type="caution">
    <text evidence="2">The sequence shown here is derived from an EMBL/GenBank/DDBJ whole genome shotgun (WGS) entry which is preliminary data.</text>
</comment>
<keyword evidence="1" id="KW-0472">Membrane</keyword>
<protein>
    <submittedName>
        <fullName evidence="2">Uncharacterized protein</fullName>
    </submittedName>
</protein>
<dbReference type="Proteomes" id="UP001229421">
    <property type="component" value="Unassembled WGS sequence"/>
</dbReference>
<organism evidence="2 3">
    <name type="scientific">Tagetes erecta</name>
    <name type="common">African marigold</name>
    <dbReference type="NCBI Taxonomy" id="13708"/>
    <lineage>
        <taxon>Eukaryota</taxon>
        <taxon>Viridiplantae</taxon>
        <taxon>Streptophyta</taxon>
        <taxon>Embryophyta</taxon>
        <taxon>Tracheophyta</taxon>
        <taxon>Spermatophyta</taxon>
        <taxon>Magnoliopsida</taxon>
        <taxon>eudicotyledons</taxon>
        <taxon>Gunneridae</taxon>
        <taxon>Pentapetalae</taxon>
        <taxon>asterids</taxon>
        <taxon>campanulids</taxon>
        <taxon>Asterales</taxon>
        <taxon>Asteraceae</taxon>
        <taxon>Asteroideae</taxon>
        <taxon>Heliantheae alliance</taxon>
        <taxon>Tageteae</taxon>
        <taxon>Tagetes</taxon>
    </lineage>
</organism>